<name>A0A4R3I336_9GAMM</name>
<evidence type="ECO:0000256" key="4">
    <source>
        <dbReference type="ARBA" id="ARBA00022519"/>
    </source>
</evidence>
<dbReference type="PANTHER" id="PTHR30024:SF43">
    <property type="entry name" value="BLL4572 PROTEIN"/>
    <property type="match status" value="1"/>
</dbReference>
<accession>A0A4R3I336</accession>
<dbReference type="Pfam" id="PF13379">
    <property type="entry name" value="NMT1_2"/>
    <property type="match status" value="1"/>
</dbReference>
<keyword evidence="5" id="KW-0472">Membrane</keyword>
<dbReference type="OrthoDB" id="9815454at2"/>
<dbReference type="Proteomes" id="UP000295793">
    <property type="component" value="Unassembled WGS sequence"/>
</dbReference>
<dbReference type="SUPFAM" id="SSF53850">
    <property type="entry name" value="Periplasmic binding protein-like II"/>
    <property type="match status" value="1"/>
</dbReference>
<keyword evidence="4" id="KW-0997">Cell inner membrane</keyword>
<organism evidence="6 7">
    <name type="scientific">Reinekea marinisedimentorum</name>
    <dbReference type="NCBI Taxonomy" id="230495"/>
    <lineage>
        <taxon>Bacteria</taxon>
        <taxon>Pseudomonadati</taxon>
        <taxon>Pseudomonadota</taxon>
        <taxon>Gammaproteobacteria</taxon>
        <taxon>Oceanospirillales</taxon>
        <taxon>Saccharospirillaceae</taxon>
        <taxon>Reinekea</taxon>
    </lineage>
</organism>
<keyword evidence="7" id="KW-1185">Reference proteome</keyword>
<dbReference type="EMBL" id="SLZR01000011">
    <property type="protein sequence ID" value="TCS39992.1"/>
    <property type="molecule type" value="Genomic_DNA"/>
</dbReference>
<protein>
    <submittedName>
        <fullName evidence="6">NitT/TauT family transport system ATP-binding protein/nitrate/nitrite transport system substrate-binding protein</fullName>
    </submittedName>
</protein>
<dbReference type="GO" id="GO:0005524">
    <property type="term" value="F:ATP binding"/>
    <property type="evidence" value="ECO:0007669"/>
    <property type="project" value="UniProtKB-KW"/>
</dbReference>
<dbReference type="AlphaFoldDB" id="A0A4R3I336"/>
<dbReference type="Gene3D" id="3.40.190.10">
    <property type="entry name" value="Periplasmic binding protein-like II"/>
    <property type="match status" value="2"/>
</dbReference>
<evidence type="ECO:0000313" key="6">
    <source>
        <dbReference type="EMBL" id="TCS39992.1"/>
    </source>
</evidence>
<dbReference type="PANTHER" id="PTHR30024">
    <property type="entry name" value="ALIPHATIC SULFONATES-BINDING PROTEIN-RELATED"/>
    <property type="match status" value="1"/>
</dbReference>
<keyword evidence="6" id="KW-0067">ATP-binding</keyword>
<comment type="caution">
    <text evidence="6">The sequence shown here is derived from an EMBL/GenBank/DDBJ whole genome shotgun (WGS) entry which is preliminary data.</text>
</comment>
<dbReference type="CDD" id="cd13553">
    <property type="entry name" value="PBP2_NrtA_CpmA_like"/>
    <property type="match status" value="1"/>
</dbReference>
<evidence type="ECO:0000313" key="7">
    <source>
        <dbReference type="Proteomes" id="UP000295793"/>
    </source>
</evidence>
<evidence type="ECO:0000256" key="3">
    <source>
        <dbReference type="ARBA" id="ARBA00022475"/>
    </source>
</evidence>
<comment type="subcellular location">
    <subcellularLocation>
        <location evidence="1">Endomembrane system</location>
    </subcellularLocation>
</comment>
<keyword evidence="3" id="KW-1003">Cell membrane</keyword>
<evidence type="ECO:0000256" key="1">
    <source>
        <dbReference type="ARBA" id="ARBA00004308"/>
    </source>
</evidence>
<reference evidence="6 7" key="1">
    <citation type="submission" date="2019-03" db="EMBL/GenBank/DDBJ databases">
        <title>Genomic Encyclopedia of Archaeal and Bacterial Type Strains, Phase II (KMG-II): from individual species to whole genera.</title>
        <authorList>
            <person name="Goeker M."/>
        </authorList>
    </citation>
    <scope>NUCLEOTIDE SEQUENCE [LARGE SCALE GENOMIC DNA]</scope>
    <source>
        <strain evidence="6 7">DSM 15388</strain>
    </source>
</reference>
<keyword evidence="6" id="KW-0547">Nucleotide-binding</keyword>
<sequence length="365" mass="40678">MQKTSAPTQQTVRIGYVPLVDAAPLIIAKEAGFFLEENLDIVLHRESNWASIRDKLSLGLIDAAHMLAPMVFASHITPPNSHHDKSFMTAMALGYNGNAITLSNPLFDELNAEGKSLDEILAALKAYVDASESKLTFGSVHPFSMHTNLLLLLLKRAGIDKDKIEIKVIPPVRMVDAIRDGLVDLFCVGEPWNTAAQFEKAGKIICYGSDLWSHAPEKVLGLNSKFARQNRETHIKVLRAIVRACQWLEEPDHMAQAALWLASKRYLDCSSDLLLHAMVNQWQNQANGSAQRKIFFSQNANAPWPQHAKWISDAIFNPRNTFATDGQWLTPPDQIYDWEIFSQVMTSLGLPVPNTDDCPGTLPKL</sequence>
<gene>
    <name evidence="6" type="ORF">BCF53_11185</name>
</gene>
<keyword evidence="2" id="KW-0813">Transport</keyword>
<evidence type="ECO:0000256" key="2">
    <source>
        <dbReference type="ARBA" id="ARBA00022448"/>
    </source>
</evidence>
<proteinExistence type="predicted"/>
<dbReference type="RefSeq" id="WP_132702208.1">
    <property type="nucleotide sequence ID" value="NZ_SLZR01000011.1"/>
</dbReference>
<dbReference type="InterPro" id="IPR044527">
    <property type="entry name" value="NrtA/CpmA_ABC-bd_dom"/>
</dbReference>
<dbReference type="GO" id="GO:0012505">
    <property type="term" value="C:endomembrane system"/>
    <property type="evidence" value="ECO:0007669"/>
    <property type="project" value="UniProtKB-SubCell"/>
</dbReference>
<evidence type="ECO:0000256" key="5">
    <source>
        <dbReference type="ARBA" id="ARBA00023136"/>
    </source>
</evidence>